<dbReference type="STRING" id="230819.A0A5C3KFL1"/>
<evidence type="ECO:0000313" key="1">
    <source>
        <dbReference type="EMBL" id="TFK18850.1"/>
    </source>
</evidence>
<name>A0A5C3KFL1_COPMA</name>
<dbReference type="Proteomes" id="UP000307440">
    <property type="component" value="Unassembled WGS sequence"/>
</dbReference>
<protein>
    <submittedName>
        <fullName evidence="1">Uncharacterized protein</fullName>
    </submittedName>
</protein>
<sequence>MGSALSLFYSPIQNVGSLATDLARWATTPVNPYRFVPEEEDAYQVQEILLGFSLPLELVQVILDEAEYWPRLICQRESEPHLLQVNTTPENDHFGTRCYLISPKIPEFSKSGKSRILLRRIVFHTFSRDQGWSTSSFPGRYEGSHTWFDAVIFRGLRDNDEENPDRTYRRIKAGTLRNRPGVPSQVLSTYTNSDTWALQKNIRASSSEHLHEIVWDRDDPSPCSASPTEFSEVTGSGLGQGFVRELRPGDNIAVLAKAQYPGWCNHVGGVDMQILYAV</sequence>
<reference evidence="1 2" key="1">
    <citation type="journal article" date="2019" name="Nat. Ecol. Evol.">
        <title>Megaphylogeny resolves global patterns of mushroom evolution.</title>
        <authorList>
            <person name="Varga T."/>
            <person name="Krizsan K."/>
            <person name="Foldi C."/>
            <person name="Dima B."/>
            <person name="Sanchez-Garcia M."/>
            <person name="Sanchez-Ramirez S."/>
            <person name="Szollosi G.J."/>
            <person name="Szarkandi J.G."/>
            <person name="Papp V."/>
            <person name="Albert L."/>
            <person name="Andreopoulos W."/>
            <person name="Angelini C."/>
            <person name="Antonin V."/>
            <person name="Barry K.W."/>
            <person name="Bougher N.L."/>
            <person name="Buchanan P."/>
            <person name="Buyck B."/>
            <person name="Bense V."/>
            <person name="Catcheside P."/>
            <person name="Chovatia M."/>
            <person name="Cooper J."/>
            <person name="Damon W."/>
            <person name="Desjardin D."/>
            <person name="Finy P."/>
            <person name="Geml J."/>
            <person name="Haridas S."/>
            <person name="Hughes K."/>
            <person name="Justo A."/>
            <person name="Karasinski D."/>
            <person name="Kautmanova I."/>
            <person name="Kiss B."/>
            <person name="Kocsube S."/>
            <person name="Kotiranta H."/>
            <person name="LaButti K.M."/>
            <person name="Lechner B.E."/>
            <person name="Liimatainen K."/>
            <person name="Lipzen A."/>
            <person name="Lukacs Z."/>
            <person name="Mihaltcheva S."/>
            <person name="Morgado L.N."/>
            <person name="Niskanen T."/>
            <person name="Noordeloos M.E."/>
            <person name="Ohm R.A."/>
            <person name="Ortiz-Santana B."/>
            <person name="Ovrebo C."/>
            <person name="Racz N."/>
            <person name="Riley R."/>
            <person name="Savchenko A."/>
            <person name="Shiryaev A."/>
            <person name="Soop K."/>
            <person name="Spirin V."/>
            <person name="Szebenyi C."/>
            <person name="Tomsovsky M."/>
            <person name="Tulloss R.E."/>
            <person name="Uehling J."/>
            <person name="Grigoriev I.V."/>
            <person name="Vagvolgyi C."/>
            <person name="Papp T."/>
            <person name="Martin F.M."/>
            <person name="Miettinen O."/>
            <person name="Hibbett D.S."/>
            <person name="Nagy L.G."/>
        </authorList>
    </citation>
    <scope>NUCLEOTIDE SEQUENCE [LARGE SCALE GENOMIC DNA]</scope>
    <source>
        <strain evidence="1 2">CBS 121175</strain>
    </source>
</reference>
<keyword evidence="2" id="KW-1185">Reference proteome</keyword>
<accession>A0A5C3KFL1</accession>
<evidence type="ECO:0000313" key="2">
    <source>
        <dbReference type="Proteomes" id="UP000307440"/>
    </source>
</evidence>
<dbReference type="OrthoDB" id="66095at2759"/>
<proteinExistence type="predicted"/>
<organism evidence="1 2">
    <name type="scientific">Coprinopsis marcescibilis</name>
    <name type="common">Agaric fungus</name>
    <name type="synonym">Psathyrella marcescibilis</name>
    <dbReference type="NCBI Taxonomy" id="230819"/>
    <lineage>
        <taxon>Eukaryota</taxon>
        <taxon>Fungi</taxon>
        <taxon>Dikarya</taxon>
        <taxon>Basidiomycota</taxon>
        <taxon>Agaricomycotina</taxon>
        <taxon>Agaricomycetes</taxon>
        <taxon>Agaricomycetidae</taxon>
        <taxon>Agaricales</taxon>
        <taxon>Agaricineae</taxon>
        <taxon>Psathyrellaceae</taxon>
        <taxon>Coprinopsis</taxon>
    </lineage>
</organism>
<dbReference type="AlphaFoldDB" id="A0A5C3KFL1"/>
<dbReference type="EMBL" id="ML210374">
    <property type="protein sequence ID" value="TFK18850.1"/>
    <property type="molecule type" value="Genomic_DNA"/>
</dbReference>
<gene>
    <name evidence="1" type="ORF">FA15DRAFT_709496</name>
</gene>